<name>A0AAX2RD62_BURCE</name>
<dbReference type="InterPro" id="IPR002372">
    <property type="entry name" value="PQQ_rpt_dom"/>
</dbReference>
<dbReference type="Proteomes" id="UP000298234">
    <property type="component" value="Unassembled WGS sequence"/>
</dbReference>
<evidence type="ECO:0000313" key="3">
    <source>
        <dbReference type="EMBL" id="TEU35162.1"/>
    </source>
</evidence>
<comment type="caution">
    <text evidence="3">The sequence shown here is derived from an EMBL/GenBank/DDBJ whole genome shotgun (WGS) entry which is preliminary data.</text>
</comment>
<dbReference type="Gene3D" id="2.120.10.70">
    <property type="entry name" value="Fucose-specific lectin"/>
    <property type="match status" value="1"/>
</dbReference>
<feature type="transmembrane region" description="Helical" evidence="1">
    <location>
        <begin position="1358"/>
        <end position="1379"/>
    </location>
</feature>
<keyword evidence="1" id="KW-1133">Transmembrane helix</keyword>
<feature type="transmembrane region" description="Helical" evidence="1">
    <location>
        <begin position="1447"/>
        <end position="1465"/>
    </location>
</feature>
<dbReference type="InterPro" id="IPR011047">
    <property type="entry name" value="Quinoprotein_ADH-like_sf"/>
</dbReference>
<keyword evidence="1" id="KW-0812">Transmembrane</keyword>
<evidence type="ECO:0000256" key="1">
    <source>
        <dbReference type="SAM" id="Phobius"/>
    </source>
</evidence>
<gene>
    <name evidence="3" type="ORF">E3D37_38075</name>
</gene>
<reference evidence="3 4" key="1">
    <citation type="submission" date="2019-03" db="EMBL/GenBank/DDBJ databases">
        <title>Burkholderia cepacia outbreak.</title>
        <authorList>
            <person name="Farzana R."/>
            <person name="Walsh T.R."/>
        </authorList>
    </citation>
    <scope>NUCLEOTIDE SEQUENCE [LARGE SCALE GENOMIC DNA]</scope>
    <source>
        <strain evidence="4">d13</strain>
    </source>
</reference>
<protein>
    <recommendedName>
        <fullName evidence="2">Pyrrolo-quinoline quinone repeat domain-containing protein</fullName>
    </recommendedName>
</protein>
<dbReference type="RefSeq" id="WP_134319741.1">
    <property type="nucleotide sequence ID" value="NZ_SNSF01000068.1"/>
</dbReference>
<feature type="transmembrane region" description="Helical" evidence="1">
    <location>
        <begin position="1477"/>
        <end position="1497"/>
    </location>
</feature>
<dbReference type="Pfam" id="PF13360">
    <property type="entry name" value="PQQ_2"/>
    <property type="match status" value="1"/>
</dbReference>
<dbReference type="SUPFAM" id="SSF50998">
    <property type="entry name" value="Quinoprotein alcohol dehydrogenase-like"/>
    <property type="match status" value="1"/>
</dbReference>
<feature type="transmembrane region" description="Helical" evidence="1">
    <location>
        <begin position="1385"/>
        <end position="1406"/>
    </location>
</feature>
<accession>A0AAX2RD62</accession>
<organism evidence="3 4">
    <name type="scientific">Burkholderia cepacia</name>
    <name type="common">Pseudomonas cepacia</name>
    <dbReference type="NCBI Taxonomy" id="292"/>
    <lineage>
        <taxon>Bacteria</taxon>
        <taxon>Pseudomonadati</taxon>
        <taxon>Pseudomonadota</taxon>
        <taxon>Betaproteobacteria</taxon>
        <taxon>Burkholderiales</taxon>
        <taxon>Burkholderiaceae</taxon>
        <taxon>Burkholderia</taxon>
        <taxon>Burkholderia cepacia complex</taxon>
    </lineage>
</organism>
<keyword evidence="1" id="KW-0472">Membrane</keyword>
<dbReference type="EMBL" id="SNSQ01000069">
    <property type="protein sequence ID" value="TEU35162.1"/>
    <property type="molecule type" value="Genomic_DNA"/>
</dbReference>
<evidence type="ECO:0000313" key="4">
    <source>
        <dbReference type="Proteomes" id="UP000298234"/>
    </source>
</evidence>
<feature type="domain" description="Pyrrolo-quinoline quinone repeat" evidence="2">
    <location>
        <begin position="452"/>
        <end position="671"/>
    </location>
</feature>
<feature type="transmembrane region" description="Helical" evidence="1">
    <location>
        <begin position="1413"/>
        <end position="1435"/>
    </location>
</feature>
<sequence length="1503" mass="158723">MQTPFPPFASLALHKGGSQNLQLVGLGTDGSLGSPAWQSHTSGAWTVQQSNPLSFQNGTFSALALGIGNNGFLQVLALGMDQHIYLAAWQDGVGSWHRPAAAISGPLGDPGRSYKAMTAFPGNGGFLQVIGLGTDGKIYLVSWQDEKGKWSPPSAADSRPFGDPGRNYSAVIAAAGNSGTLQVLGLGVDQRIYRVAWQDQNGGWHHDERPLSKQGRSYSAVSAENGNRGFLQVVGLGTDQNVYLAAWQDGSGDWYLTDSDGGVLGIPNRPYTAVATHIGADNNLQVICIGTDGKAYLQAYQDQSGFWHAPSSANAGPLGNPMATYQALALANGDGGGKHSPGNLQVVGLGTGETGDGLPYLAAWQSEDNHWIAGMPLGKVRSPSVNWEMATGQKVDGGCVAFGRLWVTQGSSVVSFDAISGAPGRKLFPFPQNASPRAVQPYGDSLAIVCDDGNLYLTDPDTGAIASSFPVGIPTWMAAHDGAVFVAGFGGLTRLGPDGNLSSPYGQDMLAGAPTIAGNVLYVPINSSTFGSQVHALDATTLSSLWSIDTDGRPGPVFCDGARLCFITARRSLYVCDAGSRSQITPNGKPIALGASSDIQPILTGTTCYVAFNDAVQAVDVTTGEAGRRFGPIREPVGTPLQDEQGMLFYITGNQISSIDTASSSEGVTTYDTGSWPLLVAYKDGALFYAATDIAASVRRDKLIRQYYAESCLIRDFDFSGGVDAATSTPNFQLEVALSDEHGSPRAGQTVRITATAATTLTCQGQSADVSRTSFLDVVTDGTGRFRVSVPAGSTDRGGIFWQGLTAPELLLTSPFMDTRMRFVIRPHGKLQQQLATITPQQLQCAKGYDEQAVVADTYRNDSKAMADATSAINQTAGMVHSSMADPRKRSPGNMYCDPACDMAVACCMPTVDPACRILCDQSFAFDLSPGASDFRLLSSDDARIAAAALVPRAALGDWDDFWDHVKSGAAKVTSAVIEAVADGAKATIHFITRLGAGIVEGVIGAIEQATLLVQGIFNTIATAIHRVVEAVSFLFDWGKIIDLHDDIRERTMAAWKLLATGTGGMYFDNMKATLDSWFQTAAEKVDQAFERAEAALGVQTPLAAQIKNSKKPNPAVDSSQDNWLLAKCQDNVLPSGSATTSSIIWPELQLGQEIHDKFDSLLDHLGTSLSEEAKATIDRVGEMLNTQSGPGLLARGFASILEIMHGMTKMAITIGQQVSSFLIDFLQAILAAAYKAMTATVEIPYISDFYYWATKRKLTLIDVFALVTAIPAGFALKLVCREPAYASGVSPLPPPPTSTAARTSFASSTLGWMEIVAGCAQSVWGVLAGILSALDLRKVIKDGPPLPGSGQSAIGKVRFWLTLIFGVGTRAALLMTVLHDPSTFAWLTWVLPSMILAGDIGYLIFKKSNPDVVTLVALAASLLGAAQVLVGITAFYDQQESVDDHLGLGFVTCVGVSMVARGVIRIGAGLNLPQVQYAAILASALLLVVSGGFEIARGAIKV</sequence>
<proteinExistence type="predicted"/>
<dbReference type="SUPFAM" id="SSF89372">
    <property type="entry name" value="Fucose-specific lectin"/>
    <property type="match status" value="2"/>
</dbReference>
<feature type="transmembrane region" description="Helical" evidence="1">
    <location>
        <begin position="1259"/>
        <end position="1277"/>
    </location>
</feature>
<evidence type="ECO:0000259" key="2">
    <source>
        <dbReference type="Pfam" id="PF13360"/>
    </source>
</evidence>